<keyword evidence="6 9" id="KW-1133">Transmembrane helix</keyword>
<dbReference type="PRINTS" id="PR01806">
    <property type="entry name" value="VIRFACTRMVIN"/>
</dbReference>
<dbReference type="GO" id="GO:0009252">
    <property type="term" value="P:peptidoglycan biosynthetic process"/>
    <property type="evidence" value="ECO:0007669"/>
    <property type="project" value="UniProtKB-KW"/>
</dbReference>
<feature type="transmembrane region" description="Helical" evidence="9">
    <location>
        <begin position="389"/>
        <end position="412"/>
    </location>
</feature>
<gene>
    <name evidence="10" type="ORF">CARG_09645</name>
</gene>
<dbReference type="PANTHER" id="PTHR47019">
    <property type="entry name" value="LIPID II FLIPPASE MURJ"/>
    <property type="match status" value="1"/>
</dbReference>
<dbReference type="GO" id="GO:0008360">
    <property type="term" value="P:regulation of cell shape"/>
    <property type="evidence" value="ECO:0007669"/>
    <property type="project" value="UniProtKB-KW"/>
</dbReference>
<feature type="transmembrane region" description="Helical" evidence="9">
    <location>
        <begin position="270"/>
        <end position="290"/>
    </location>
</feature>
<keyword evidence="5" id="KW-0573">Peptidoglycan synthesis</keyword>
<dbReference type="InterPro" id="IPR051050">
    <property type="entry name" value="Lipid_II_flippase_MurJ/MviN"/>
</dbReference>
<dbReference type="EMBL" id="CP006365">
    <property type="protein sequence ID" value="AGU16020.1"/>
    <property type="molecule type" value="Genomic_DNA"/>
</dbReference>
<accession>U3GWU4</accession>
<evidence type="ECO:0000256" key="7">
    <source>
        <dbReference type="ARBA" id="ARBA00023136"/>
    </source>
</evidence>
<dbReference type="PATRIC" id="fig|1348662.3.peg.1907"/>
<organism evidence="10 11">
    <name type="scientific">Corynebacterium argentoratense DSM 44202</name>
    <dbReference type="NCBI Taxonomy" id="1348662"/>
    <lineage>
        <taxon>Bacteria</taxon>
        <taxon>Bacillati</taxon>
        <taxon>Actinomycetota</taxon>
        <taxon>Actinomycetes</taxon>
        <taxon>Mycobacteriales</taxon>
        <taxon>Corynebacteriaceae</taxon>
        <taxon>Corynebacterium</taxon>
    </lineage>
</organism>
<feature type="transmembrane region" description="Helical" evidence="9">
    <location>
        <begin position="487"/>
        <end position="512"/>
    </location>
</feature>
<evidence type="ECO:0000256" key="2">
    <source>
        <dbReference type="ARBA" id="ARBA00022475"/>
    </source>
</evidence>
<feature type="transmembrane region" description="Helical" evidence="9">
    <location>
        <begin position="229"/>
        <end position="250"/>
    </location>
</feature>
<name>U3GWU4_9CORY</name>
<feature type="transmembrane region" description="Helical" evidence="9">
    <location>
        <begin position="160"/>
        <end position="179"/>
    </location>
</feature>
<feature type="transmembrane region" description="Helical" evidence="9">
    <location>
        <begin position="83"/>
        <end position="102"/>
    </location>
</feature>
<evidence type="ECO:0000256" key="1">
    <source>
        <dbReference type="ARBA" id="ARBA00004651"/>
    </source>
</evidence>
<feature type="transmembrane region" description="Helical" evidence="9">
    <location>
        <begin position="354"/>
        <end position="383"/>
    </location>
</feature>
<dbReference type="Pfam" id="PF03023">
    <property type="entry name" value="MurJ"/>
    <property type="match status" value="1"/>
</dbReference>
<dbReference type="PANTHER" id="PTHR47019:SF1">
    <property type="entry name" value="LIPID II FLIPPASE MURJ"/>
    <property type="match status" value="1"/>
</dbReference>
<dbReference type="GO" id="GO:0015648">
    <property type="term" value="F:lipid-linked peptidoglycan transporter activity"/>
    <property type="evidence" value="ECO:0007669"/>
    <property type="project" value="TreeGrafter"/>
</dbReference>
<feature type="transmembrane region" description="Helical" evidence="9">
    <location>
        <begin position="452"/>
        <end position="475"/>
    </location>
</feature>
<sequence>MSEAGMNNAPARGPGAEAVVDSGAPTERSAKASDKDVVRAGGSMAIATLLSRMTGFLRNVAIGATMGPAISSAFNTANTLPNLITEIVLGAVLTSLVVPVLVRAEKEDPDGGAEFIRRMFTLSATLLVGVTLLAILGAPLLTRLMLDTDGKVNLIQSTSFAYLLLPQILFYGMFSLFMAVLNTKSVFRPGAWAPVANNVVVLCVLGLYWTLPGGLTPDAPAGVTDPHILLLGVGTTLGVVVQALILLPSLKRLKIDLRPLWGIDHRLKQFGGMALAIVVYVAISQLGYVVTTRIASMSSAGAPIIYQQAWLLLQVPYGIIGVTLLTAIMPRLSRNAADGDHRAVVHDLTQATKITLLSMIPVIVFFTVFGLQLATALFAYGAFDATSAGILGLTLSFSSFTLIPYAIVLLHLRVFYAREEAWTPTYIIAGITATKVLLSLLAPMVANSDRDVVILLGAANGFGFISGAVIGSFLLRRKLGPLNGRSIARTTAWSLGASIAGVIVAVPLVRFAVQPLLDRLLPDQGMGRSLSYLLYCAVAGTVFLATVALVLSRSKLEELAVLDGVKNRLRRGRAQEAPELVELPPLSVGEVRIPRLLPGAPIANGAFRLLSNHGEIAGEHGPGEGAKLWAASEGDKRVAIAFAHGIHVEATRALAKHCGVRVRIFPYRDGHLVVSPWREGVDLVDAEERELISHAELAQALQPFDALPLASAQQLRLTPDGVVLAFPLVFTEDLLSLGVDVAGFAAATNAADCGDPASGEESDCFELPVSAGFAHRAFNELTDLDMDEVAEVEQWEKPGSGLLGAGETQPVPVPPLSAGFGSRGYSTGGKLVLASAVMIVVFSGAALVWLMLGRLGGPYGPVASDPIASVAPKVVQDSGRVATVVSARHWPGSEQLAVSKEDPWVALDAEGVALTLETPIRPTKLSLEAQGVSTKVSVFGVQGNTPPVLLGEGMVGGPDSANPGAVTEIGLSADEEYSEIIVWVSPEPVLYPDGSVAEMPGEGVRVSQLTVVGK</sequence>
<evidence type="ECO:0000313" key="11">
    <source>
        <dbReference type="Proteomes" id="UP000016943"/>
    </source>
</evidence>
<feature type="transmembrane region" description="Helical" evidence="9">
    <location>
        <begin position="532"/>
        <end position="551"/>
    </location>
</feature>
<feature type="transmembrane region" description="Helical" evidence="9">
    <location>
        <begin position="191"/>
        <end position="209"/>
    </location>
</feature>
<dbReference type="KEGG" id="caz:CARG_09645"/>
<evidence type="ECO:0000256" key="4">
    <source>
        <dbReference type="ARBA" id="ARBA00022960"/>
    </source>
</evidence>
<feature type="transmembrane region" description="Helical" evidence="9">
    <location>
        <begin position="424"/>
        <end position="446"/>
    </location>
</feature>
<dbReference type="GO" id="GO:0034204">
    <property type="term" value="P:lipid translocation"/>
    <property type="evidence" value="ECO:0007669"/>
    <property type="project" value="TreeGrafter"/>
</dbReference>
<proteinExistence type="predicted"/>
<evidence type="ECO:0000256" key="8">
    <source>
        <dbReference type="SAM" id="MobiDB-lite"/>
    </source>
</evidence>
<keyword evidence="3 9" id="KW-0812">Transmembrane</keyword>
<keyword evidence="7 9" id="KW-0472">Membrane</keyword>
<feature type="transmembrane region" description="Helical" evidence="9">
    <location>
        <begin position="122"/>
        <end position="140"/>
    </location>
</feature>
<keyword evidence="2" id="KW-1003">Cell membrane</keyword>
<comment type="subcellular location">
    <subcellularLocation>
        <location evidence="1">Cell membrane</location>
        <topology evidence="1">Multi-pass membrane protein</topology>
    </subcellularLocation>
</comment>
<dbReference type="HOGENOM" id="CLU_006797_0_1_11"/>
<dbReference type="CDD" id="cd13123">
    <property type="entry name" value="MATE_MurJ_like"/>
    <property type="match status" value="1"/>
</dbReference>
<reference evidence="10 11" key="1">
    <citation type="journal article" date="2013" name="Genome Announc.">
        <title>Whole-Genome Sequence of the Clinical Strain Corynebacterium argentoratense DSM 44202, Isolated from a Human Throat Specimen.</title>
        <authorList>
            <person name="Bomholt C."/>
            <person name="Glaub A."/>
            <person name="Gravermann K."/>
            <person name="Albersmeier A."/>
            <person name="Brinkrolf K."/>
            <person name="Ruckert C."/>
            <person name="Tauch A."/>
        </authorList>
    </citation>
    <scope>NUCLEOTIDE SEQUENCE [LARGE SCALE GENOMIC DNA]</scope>
    <source>
        <strain evidence="10">DSM 44202</strain>
    </source>
</reference>
<feature type="transmembrane region" description="Helical" evidence="9">
    <location>
        <begin position="831"/>
        <end position="852"/>
    </location>
</feature>
<protein>
    <recommendedName>
        <fullName evidence="12">Murein biosynthesis integral membrane protein MurJ</fullName>
    </recommendedName>
</protein>
<evidence type="ECO:0000256" key="9">
    <source>
        <dbReference type="SAM" id="Phobius"/>
    </source>
</evidence>
<keyword evidence="11" id="KW-1185">Reference proteome</keyword>
<evidence type="ECO:0000256" key="5">
    <source>
        <dbReference type="ARBA" id="ARBA00022984"/>
    </source>
</evidence>
<dbReference type="eggNOG" id="COG0728">
    <property type="taxonomic scope" value="Bacteria"/>
</dbReference>
<dbReference type="Proteomes" id="UP000016943">
    <property type="component" value="Chromosome"/>
</dbReference>
<evidence type="ECO:0008006" key="12">
    <source>
        <dbReference type="Google" id="ProtNLM"/>
    </source>
</evidence>
<feature type="transmembrane region" description="Helical" evidence="9">
    <location>
        <begin position="310"/>
        <end position="333"/>
    </location>
</feature>
<keyword evidence="4" id="KW-0133">Cell shape</keyword>
<feature type="region of interest" description="Disordered" evidence="8">
    <location>
        <begin position="1"/>
        <end position="35"/>
    </location>
</feature>
<dbReference type="InterPro" id="IPR004268">
    <property type="entry name" value="MurJ"/>
</dbReference>
<evidence type="ECO:0000256" key="6">
    <source>
        <dbReference type="ARBA" id="ARBA00022989"/>
    </source>
</evidence>
<evidence type="ECO:0000256" key="3">
    <source>
        <dbReference type="ARBA" id="ARBA00022692"/>
    </source>
</evidence>
<dbReference type="AlphaFoldDB" id="U3GWU4"/>
<evidence type="ECO:0000313" key="10">
    <source>
        <dbReference type="EMBL" id="AGU16020.1"/>
    </source>
</evidence>
<dbReference type="STRING" id="1348662.CARG_09645"/>
<dbReference type="GO" id="GO:0005886">
    <property type="term" value="C:plasma membrane"/>
    <property type="evidence" value="ECO:0007669"/>
    <property type="project" value="UniProtKB-SubCell"/>
</dbReference>